<dbReference type="PANTHER" id="PTHR30504:SF3">
    <property type="entry name" value="GLUCANS BIOSYNTHESIS PROTEIN D"/>
    <property type="match status" value="1"/>
</dbReference>
<evidence type="ECO:0000256" key="6">
    <source>
        <dbReference type="SAM" id="SignalP"/>
    </source>
</evidence>
<dbReference type="GO" id="GO:0003824">
    <property type="term" value="F:catalytic activity"/>
    <property type="evidence" value="ECO:0007669"/>
    <property type="project" value="InterPro"/>
</dbReference>
<keyword evidence="4 6" id="KW-0732">Signal</keyword>
<comment type="caution">
    <text evidence="8">The sequence shown here is derived from an EMBL/GenBank/DDBJ whole genome shotgun (WGS) entry which is preliminary data.</text>
</comment>
<dbReference type="Proteomes" id="UP000295122">
    <property type="component" value="Unassembled WGS sequence"/>
</dbReference>
<dbReference type="SUPFAM" id="SSF74650">
    <property type="entry name" value="Galactose mutarotase-like"/>
    <property type="match status" value="1"/>
</dbReference>
<evidence type="ECO:0000313" key="9">
    <source>
        <dbReference type="Proteomes" id="UP000295122"/>
    </source>
</evidence>
<comment type="subcellular location">
    <subcellularLocation>
        <location evidence="1">Periplasm</location>
    </subcellularLocation>
</comment>
<dbReference type="InterPro" id="IPR007444">
    <property type="entry name" value="Glucan_biosyn_MdoG_C"/>
</dbReference>
<dbReference type="Gene3D" id="2.70.98.10">
    <property type="match status" value="1"/>
</dbReference>
<reference evidence="8 9" key="1">
    <citation type="submission" date="2019-03" db="EMBL/GenBank/DDBJ databases">
        <title>Genomic Encyclopedia of Type Strains, Phase IV (KMG-IV): sequencing the most valuable type-strain genomes for metagenomic binning, comparative biology and taxonomic classification.</title>
        <authorList>
            <person name="Goeker M."/>
        </authorList>
    </citation>
    <scope>NUCLEOTIDE SEQUENCE [LARGE SCALE GENOMIC DNA]</scope>
    <source>
        <strain evidence="8 9">DSM 25903</strain>
    </source>
</reference>
<evidence type="ECO:0000256" key="1">
    <source>
        <dbReference type="ARBA" id="ARBA00004418"/>
    </source>
</evidence>
<comment type="similarity">
    <text evidence="3">Belongs to the OpgD/OpgG family.</text>
</comment>
<dbReference type="InterPro" id="IPR014438">
    <property type="entry name" value="Glucan_biosyn_MdoG/MdoD"/>
</dbReference>
<comment type="pathway">
    <text evidence="2">Glycan metabolism; osmoregulated periplasmic glucan (OPG) biosynthesis.</text>
</comment>
<proteinExistence type="inferred from homology"/>
<evidence type="ECO:0000313" key="8">
    <source>
        <dbReference type="EMBL" id="TDR85191.1"/>
    </source>
</evidence>
<dbReference type="PIRSF" id="PIRSF006281">
    <property type="entry name" value="MdoG"/>
    <property type="match status" value="1"/>
</dbReference>
<dbReference type="PANTHER" id="PTHR30504">
    <property type="entry name" value="GLUCANS BIOSYNTHESIS PROTEIN"/>
    <property type="match status" value="1"/>
</dbReference>
<evidence type="ECO:0000256" key="4">
    <source>
        <dbReference type="ARBA" id="ARBA00022729"/>
    </source>
</evidence>
<gene>
    <name evidence="8" type="ORF">EV668_4736</name>
</gene>
<feature type="domain" description="Glucan biosynthesis periplasmic MdoG C-terminal" evidence="7">
    <location>
        <begin position="40"/>
        <end position="516"/>
    </location>
</feature>
<evidence type="ECO:0000256" key="2">
    <source>
        <dbReference type="ARBA" id="ARBA00005001"/>
    </source>
</evidence>
<dbReference type="AlphaFoldDB" id="A0A4R7BJ60"/>
<dbReference type="EMBL" id="SNZR01000018">
    <property type="protein sequence ID" value="TDR85191.1"/>
    <property type="molecule type" value="Genomic_DNA"/>
</dbReference>
<dbReference type="GO" id="GO:0030246">
    <property type="term" value="F:carbohydrate binding"/>
    <property type="evidence" value="ECO:0007669"/>
    <property type="project" value="InterPro"/>
</dbReference>
<dbReference type="UniPathway" id="UPA00637"/>
<keyword evidence="9" id="KW-1185">Reference proteome</keyword>
<evidence type="ECO:0000256" key="3">
    <source>
        <dbReference type="ARBA" id="ARBA00009284"/>
    </source>
</evidence>
<sequence>MIPLTRRHAVGSLLSLAALGPAASLAQQPAPQAQPGTSSFRFEEVVRRARELAALPFDAAVPPLPEPLATLDPEAYRGIRFRPDRAFLAQGGSRFRVQLFHLGPLYPRPVTVNLIRDGVPSPIPYQTQLFDFGSTKIERPLPVNLGFAGLRIHYPLNNPTVFDELLSFLGASYFRFLGRQQRYGLSGRGLAVGVGGREQEEFPFFREFWIETPAPGADRLTVFALLDGAAVAGAYRFDVYPSVETEIEIAATLFPRRPIGSIGLAPLTSMFFSGENDPRPGVDFPLEQHDSDGLLVQSGSGEWIWRPLRNPPDTRVSGFQDKDPRGFGLMQRDRRFESYQALDAGYERRPSYWVRPLGPWGEGRIELVEIASQGEPQNNIVAYWTPSRPIEAGRETSFAYRIKALGGAAPIHPGGRVVNTFSKPIPQAGTAGGRRFMIDFAGGDLGFYLQDPSLVQPVASASQDTRIVSASLARNEHVNGFRVMLDVRAEPGRRADLRVFLKAEGRVLSETWAYPWIPA</sequence>
<dbReference type="InterPro" id="IPR011013">
    <property type="entry name" value="Gal_mutarotase_sf_dom"/>
</dbReference>
<feature type="signal peptide" evidence="6">
    <location>
        <begin position="1"/>
        <end position="26"/>
    </location>
</feature>
<dbReference type="InterPro" id="IPR014718">
    <property type="entry name" value="GH-type_carb-bd"/>
</dbReference>
<keyword evidence="5" id="KW-0574">Periplasm</keyword>
<dbReference type="GO" id="GO:0051274">
    <property type="term" value="P:beta-glucan biosynthetic process"/>
    <property type="evidence" value="ECO:0007669"/>
    <property type="project" value="TreeGrafter"/>
</dbReference>
<accession>A0A4R7BJ60</accession>
<dbReference type="Pfam" id="PF04349">
    <property type="entry name" value="MdoG"/>
    <property type="match status" value="1"/>
</dbReference>
<dbReference type="GO" id="GO:0030288">
    <property type="term" value="C:outer membrane-bounded periplasmic space"/>
    <property type="evidence" value="ECO:0007669"/>
    <property type="project" value="TreeGrafter"/>
</dbReference>
<dbReference type="OrthoDB" id="9777817at2"/>
<name>A0A4R7BJ60_9HYPH</name>
<organism evidence="8 9">
    <name type="scientific">Enterovirga rhinocerotis</name>
    <dbReference type="NCBI Taxonomy" id="1339210"/>
    <lineage>
        <taxon>Bacteria</taxon>
        <taxon>Pseudomonadati</taxon>
        <taxon>Pseudomonadota</taxon>
        <taxon>Alphaproteobacteria</taxon>
        <taxon>Hyphomicrobiales</taxon>
        <taxon>Methylobacteriaceae</taxon>
        <taxon>Enterovirga</taxon>
    </lineage>
</organism>
<dbReference type="RefSeq" id="WP_133774806.1">
    <property type="nucleotide sequence ID" value="NZ_SNZR01000018.1"/>
</dbReference>
<feature type="chain" id="PRO_5020675421" evidence="6">
    <location>
        <begin position="27"/>
        <end position="519"/>
    </location>
</feature>
<dbReference type="Gene3D" id="2.60.40.10">
    <property type="entry name" value="Immunoglobulins"/>
    <property type="match status" value="1"/>
</dbReference>
<dbReference type="InterPro" id="IPR014756">
    <property type="entry name" value="Ig_E-set"/>
</dbReference>
<evidence type="ECO:0000256" key="5">
    <source>
        <dbReference type="ARBA" id="ARBA00022764"/>
    </source>
</evidence>
<evidence type="ECO:0000259" key="7">
    <source>
        <dbReference type="Pfam" id="PF04349"/>
    </source>
</evidence>
<dbReference type="SUPFAM" id="SSF81296">
    <property type="entry name" value="E set domains"/>
    <property type="match status" value="1"/>
</dbReference>
<protein>
    <submittedName>
        <fullName evidence="8">Glucans biosynthesis protein</fullName>
    </submittedName>
</protein>
<dbReference type="InterPro" id="IPR013783">
    <property type="entry name" value="Ig-like_fold"/>
</dbReference>